<feature type="transmembrane region" description="Helical" evidence="1">
    <location>
        <begin position="42"/>
        <end position="61"/>
    </location>
</feature>
<sequence length="149" mass="16782">MYLVVPNGGYNADSLPVRVDLYHESAYLCLGTNKMKRLYLNIMKWFLPVLFISYMAGITLFTHSHVVNGVTIVHSHPFKKGAEHSHTTVEFQLIHFLNHFQTTDAGILPVFASFIALLLCTLLWCPQRTGHLTPCVGVVSLRAPPSFRL</sequence>
<comment type="caution">
    <text evidence="2">The sequence shown here is derived from an EMBL/GenBank/DDBJ whole genome shotgun (WGS) entry which is preliminary data.</text>
</comment>
<dbReference type="EMBL" id="VWMK01000017">
    <property type="protein sequence ID" value="KAA3761487.1"/>
    <property type="molecule type" value="Genomic_DNA"/>
</dbReference>
<reference evidence="2 3" key="1">
    <citation type="journal article" date="2019" name="Nat. Med.">
        <title>A library of human gut bacterial isolates paired with longitudinal multiomics data enables mechanistic microbiome research.</title>
        <authorList>
            <person name="Poyet M."/>
            <person name="Groussin M."/>
            <person name="Gibbons S.M."/>
            <person name="Avila-Pacheco J."/>
            <person name="Jiang X."/>
            <person name="Kearney S.M."/>
            <person name="Perrotta A.R."/>
            <person name="Berdy B."/>
            <person name="Zhao S."/>
            <person name="Lieberman T.D."/>
            <person name="Swanson P.K."/>
            <person name="Smith M."/>
            <person name="Roesemann S."/>
            <person name="Alexander J.E."/>
            <person name="Rich S.A."/>
            <person name="Livny J."/>
            <person name="Vlamakis H."/>
            <person name="Clish C."/>
            <person name="Bullock K."/>
            <person name="Deik A."/>
            <person name="Scott J."/>
            <person name="Pierce K.A."/>
            <person name="Xavier R.J."/>
            <person name="Alm E.J."/>
        </authorList>
    </citation>
    <scope>NUCLEOTIDE SEQUENCE [LARGE SCALE GENOMIC DNA]</scope>
    <source>
        <strain evidence="2 3">BIOML-A10</strain>
    </source>
</reference>
<keyword evidence="1" id="KW-1133">Transmembrane helix</keyword>
<organism evidence="2 3">
    <name type="scientific">Bacteroides salyersiae</name>
    <dbReference type="NCBI Taxonomy" id="291644"/>
    <lineage>
        <taxon>Bacteria</taxon>
        <taxon>Pseudomonadati</taxon>
        <taxon>Bacteroidota</taxon>
        <taxon>Bacteroidia</taxon>
        <taxon>Bacteroidales</taxon>
        <taxon>Bacteroidaceae</taxon>
        <taxon>Bacteroides</taxon>
    </lineage>
</organism>
<protein>
    <submittedName>
        <fullName evidence="2">Uncharacterized protein</fullName>
    </submittedName>
</protein>
<evidence type="ECO:0000256" key="1">
    <source>
        <dbReference type="SAM" id="Phobius"/>
    </source>
</evidence>
<evidence type="ECO:0000313" key="2">
    <source>
        <dbReference type="EMBL" id="KAA3761487.1"/>
    </source>
</evidence>
<keyword evidence="1" id="KW-0812">Transmembrane</keyword>
<accession>A0A7J4XG56</accession>
<dbReference type="Proteomes" id="UP000422221">
    <property type="component" value="Unassembled WGS sequence"/>
</dbReference>
<evidence type="ECO:0000313" key="3">
    <source>
        <dbReference type="Proteomes" id="UP000422221"/>
    </source>
</evidence>
<proteinExistence type="predicted"/>
<name>A0A7J4XG56_9BACE</name>
<dbReference type="AlphaFoldDB" id="A0A7J4XG56"/>
<keyword evidence="1" id="KW-0472">Membrane</keyword>
<feature type="transmembrane region" description="Helical" evidence="1">
    <location>
        <begin position="106"/>
        <end position="125"/>
    </location>
</feature>
<gene>
    <name evidence="2" type="ORF">F3F73_16475</name>
</gene>